<dbReference type="SUPFAM" id="SSF53254">
    <property type="entry name" value="Phosphoglycerate mutase-like"/>
    <property type="match status" value="1"/>
</dbReference>
<evidence type="ECO:0000313" key="2">
    <source>
        <dbReference type="Proteomes" id="UP000010953"/>
    </source>
</evidence>
<organism evidence="1 2">
    <name type="scientific">Mariniradius saccharolyticus AK6</name>
    <dbReference type="NCBI Taxonomy" id="1239962"/>
    <lineage>
        <taxon>Bacteria</taxon>
        <taxon>Pseudomonadati</taxon>
        <taxon>Bacteroidota</taxon>
        <taxon>Cytophagia</taxon>
        <taxon>Cytophagales</taxon>
        <taxon>Cyclobacteriaceae</taxon>
        <taxon>Mariniradius</taxon>
    </lineage>
</organism>
<name>M7X3A5_9BACT</name>
<gene>
    <name evidence="1" type="ORF">C943_01690</name>
</gene>
<dbReference type="EMBL" id="AMZY02000016">
    <property type="protein sequence ID" value="EMS31955.1"/>
    <property type="molecule type" value="Genomic_DNA"/>
</dbReference>
<keyword evidence="2" id="KW-1185">Reference proteome</keyword>
<dbReference type="InterPro" id="IPR013078">
    <property type="entry name" value="His_Pase_superF_clade-1"/>
</dbReference>
<reference evidence="1" key="1">
    <citation type="submission" date="2013-01" db="EMBL/GenBank/DDBJ databases">
        <title>Genome assembly of Mariniradius saccharolyticus AK6.</title>
        <authorList>
            <person name="Vaidya B."/>
            <person name="Khatri I."/>
            <person name="Tanuku N.R.S."/>
            <person name="Subramanian S."/>
            <person name="Pinnaka A."/>
        </authorList>
    </citation>
    <scope>NUCLEOTIDE SEQUENCE [LARGE SCALE GENOMIC DNA]</scope>
    <source>
        <strain evidence="1">AK6</strain>
    </source>
</reference>
<dbReference type="STRING" id="1239962.C943_01690"/>
<dbReference type="eggNOG" id="COG2062">
    <property type="taxonomic scope" value="Bacteria"/>
</dbReference>
<accession>M7X3A5</accession>
<comment type="caution">
    <text evidence="1">The sequence shown here is derived from an EMBL/GenBank/DDBJ whole genome shotgun (WGS) entry which is preliminary data.</text>
</comment>
<dbReference type="InterPro" id="IPR029033">
    <property type="entry name" value="His_PPase_superfam"/>
</dbReference>
<sequence length="107" mass="11879">MLVSPAKRTLETKSVLESELGDLDFEIDESLYEGIPRALIDAICRQPKEFKSILLVGHNPGISAVASYFSGDNFIILSPGMMAIIYFNLEDWKMLSANSGTLMEILH</sequence>
<dbReference type="Gene3D" id="3.40.50.1240">
    <property type="entry name" value="Phosphoglycerate mutase-like"/>
    <property type="match status" value="1"/>
</dbReference>
<protein>
    <submittedName>
        <fullName evidence="1">Phosphohistidine phosphatase, SixA</fullName>
    </submittedName>
</protein>
<dbReference type="CDD" id="cd07067">
    <property type="entry name" value="HP_PGM_like"/>
    <property type="match status" value="1"/>
</dbReference>
<proteinExistence type="predicted"/>
<evidence type="ECO:0000313" key="1">
    <source>
        <dbReference type="EMBL" id="EMS31955.1"/>
    </source>
</evidence>
<dbReference type="InParanoid" id="M7X3A5"/>
<dbReference type="Proteomes" id="UP000010953">
    <property type="component" value="Unassembled WGS sequence"/>
</dbReference>
<dbReference type="AlphaFoldDB" id="M7X3A5"/>